<evidence type="ECO:0000313" key="2">
    <source>
        <dbReference type="Proteomes" id="UP000814033"/>
    </source>
</evidence>
<comment type="caution">
    <text evidence="1">The sequence shown here is derived from an EMBL/GenBank/DDBJ whole genome shotgun (WGS) entry which is preliminary data.</text>
</comment>
<reference evidence="1" key="2">
    <citation type="journal article" date="2022" name="New Phytol.">
        <title>Evolutionary transition to the ectomycorrhizal habit in the genomes of a hyperdiverse lineage of mushroom-forming fungi.</title>
        <authorList>
            <person name="Looney B."/>
            <person name="Miyauchi S."/>
            <person name="Morin E."/>
            <person name="Drula E."/>
            <person name="Courty P.E."/>
            <person name="Kohler A."/>
            <person name="Kuo A."/>
            <person name="LaButti K."/>
            <person name="Pangilinan J."/>
            <person name="Lipzen A."/>
            <person name="Riley R."/>
            <person name="Andreopoulos W."/>
            <person name="He G."/>
            <person name="Johnson J."/>
            <person name="Nolan M."/>
            <person name="Tritt A."/>
            <person name="Barry K.W."/>
            <person name="Grigoriev I.V."/>
            <person name="Nagy L.G."/>
            <person name="Hibbett D."/>
            <person name="Henrissat B."/>
            <person name="Matheny P.B."/>
            <person name="Labbe J."/>
            <person name="Martin F.M."/>
        </authorList>
    </citation>
    <scope>NUCLEOTIDE SEQUENCE</scope>
    <source>
        <strain evidence="1">FP105234-sp</strain>
    </source>
</reference>
<dbReference type="EMBL" id="MU276024">
    <property type="protein sequence ID" value="KAI0043293.1"/>
    <property type="molecule type" value="Genomic_DNA"/>
</dbReference>
<gene>
    <name evidence="1" type="ORF">FA95DRAFT_411216</name>
</gene>
<name>A0ACB8RGR1_9AGAM</name>
<protein>
    <submittedName>
        <fullName evidence="1">Uncharacterized protein</fullName>
    </submittedName>
</protein>
<dbReference type="Proteomes" id="UP000814033">
    <property type="component" value="Unassembled WGS sequence"/>
</dbReference>
<accession>A0ACB8RGR1</accession>
<organism evidence="1 2">
    <name type="scientific">Auriscalpium vulgare</name>
    <dbReference type="NCBI Taxonomy" id="40419"/>
    <lineage>
        <taxon>Eukaryota</taxon>
        <taxon>Fungi</taxon>
        <taxon>Dikarya</taxon>
        <taxon>Basidiomycota</taxon>
        <taxon>Agaricomycotina</taxon>
        <taxon>Agaricomycetes</taxon>
        <taxon>Russulales</taxon>
        <taxon>Auriscalpiaceae</taxon>
        <taxon>Auriscalpium</taxon>
    </lineage>
</organism>
<reference evidence="1" key="1">
    <citation type="submission" date="2021-02" db="EMBL/GenBank/DDBJ databases">
        <authorList>
            <consortium name="DOE Joint Genome Institute"/>
            <person name="Ahrendt S."/>
            <person name="Looney B.P."/>
            <person name="Miyauchi S."/>
            <person name="Morin E."/>
            <person name="Drula E."/>
            <person name="Courty P.E."/>
            <person name="Chicoki N."/>
            <person name="Fauchery L."/>
            <person name="Kohler A."/>
            <person name="Kuo A."/>
            <person name="Labutti K."/>
            <person name="Pangilinan J."/>
            <person name="Lipzen A."/>
            <person name="Riley R."/>
            <person name="Andreopoulos W."/>
            <person name="He G."/>
            <person name="Johnson J."/>
            <person name="Barry K.W."/>
            <person name="Grigoriev I.V."/>
            <person name="Nagy L."/>
            <person name="Hibbett D."/>
            <person name="Henrissat B."/>
            <person name="Matheny P.B."/>
            <person name="Labbe J."/>
            <person name="Martin F."/>
        </authorList>
    </citation>
    <scope>NUCLEOTIDE SEQUENCE</scope>
    <source>
        <strain evidence="1">FP105234-sp</strain>
    </source>
</reference>
<keyword evidence="2" id="KW-1185">Reference proteome</keyword>
<sequence>MSTISQRAQGQRWSATRRLRKVSVICTPSAIARAQPRVQLMAEARHTSPPLRKHPRRALDHPESPPPFSPMEGSLKVGRPELTAGENRVG</sequence>
<evidence type="ECO:0000313" key="1">
    <source>
        <dbReference type="EMBL" id="KAI0043293.1"/>
    </source>
</evidence>
<proteinExistence type="predicted"/>